<dbReference type="RefSeq" id="WP_048378320.1">
    <property type="nucleotide sequence ID" value="NZ_FNRS01000001.1"/>
</dbReference>
<organism evidence="1 3">
    <name type="scientific">Pseudomonas taetrolens</name>
    <dbReference type="NCBI Taxonomy" id="47884"/>
    <lineage>
        <taxon>Bacteria</taxon>
        <taxon>Pseudomonadati</taxon>
        <taxon>Pseudomonadota</taxon>
        <taxon>Gammaproteobacteria</taxon>
        <taxon>Pseudomonadales</taxon>
        <taxon>Pseudomonadaceae</taxon>
        <taxon>Pseudomonas</taxon>
    </lineage>
</organism>
<evidence type="ECO:0000313" key="2">
    <source>
        <dbReference type="EMBL" id="SEB59716.1"/>
    </source>
</evidence>
<name>A0A0J6GXV8_PSETA</name>
<reference evidence="1 3" key="1">
    <citation type="submission" date="2015-02" db="EMBL/GenBank/DDBJ databases">
        <title>Pseudomonas helleri sp. nov. and Pseudomonas weihenstephanensis sp. nov., isolated from raw cows milk.</title>
        <authorList>
            <person name="von Neubeck M."/>
            <person name="Huptas C."/>
            <person name="Wenning M."/>
            <person name="Scherer S."/>
        </authorList>
    </citation>
    <scope>NUCLEOTIDE SEQUENCE [LARGE SCALE GENOMIC DNA]</scope>
    <source>
        <strain evidence="1 3">DSM 21104</strain>
    </source>
</reference>
<evidence type="ECO:0000313" key="1">
    <source>
        <dbReference type="EMBL" id="KMM86949.1"/>
    </source>
</evidence>
<dbReference type="AlphaFoldDB" id="A0A0J6GXV8"/>
<protein>
    <submittedName>
        <fullName evidence="1">Uncharacterized protein</fullName>
    </submittedName>
</protein>
<dbReference type="Proteomes" id="UP000036395">
    <property type="component" value="Unassembled WGS sequence"/>
</dbReference>
<dbReference type="EMBL" id="JYLA01000001">
    <property type="protein sequence ID" value="KMM86949.1"/>
    <property type="molecule type" value="Genomic_DNA"/>
</dbReference>
<gene>
    <name evidence="2" type="ORF">SAMN04490203_0748</name>
    <name evidence="1" type="ORF">TU78_02875</name>
</gene>
<keyword evidence="4" id="KW-1185">Reference proteome</keyword>
<dbReference type="PATRIC" id="fig|47884.3.peg.971"/>
<dbReference type="Proteomes" id="UP000183155">
    <property type="component" value="Unassembled WGS sequence"/>
</dbReference>
<sequence>MSIENEIRDHMHSTLKELNTKSRDIELVIYFYGFEDNPWPTLDDAANKFNVGDSDRRRSERPRQIINNKFKKLTNLSDLPSLKKFSEHLKSSNFHQPSKLAAHAKDNNLFEDDIKTISALRLLHDLGDCIDYQAYSADLSELTRSEIVSKQEFLIIKNSVISNARKALKKAKTIPGLLGIAKLEYLKDTSISNLIAYDDIVATIKLNQDSWIMDKDDQQYYLFESRDNTLINSLEKIKSVADHADIDILSKTLRNSLNRRTPPNKRNYPTVEIIRHYLSSSKYIEMHGSSAVIKLEQQSLTEIEQAAVQYITANDAHSFPEISSHLNSLGYSKPLIDKTVLNSPVIFVDKSQGRSHYSYQLVGNKEPITTSTIDRYEDFRQRLLKVTEDGTDGDQETIRRKEQHILSEWLFKDKESEECAICRKIYSIDSLITAHKKRRSDCAENERTDPNIVMPLCVFGCDYIYEKRLIHIEHNKVTTHANSSLYSEREYINAIVGKILDSRWTQGSESYFPRPNAGCS</sequence>
<reference evidence="2 4" key="2">
    <citation type="submission" date="2016-10" db="EMBL/GenBank/DDBJ databases">
        <authorList>
            <person name="Varghese N."/>
            <person name="Submissions S."/>
        </authorList>
    </citation>
    <scope>NUCLEOTIDE SEQUENCE [LARGE SCALE GENOMIC DNA]</scope>
    <source>
        <strain evidence="2 4">BS3652</strain>
    </source>
</reference>
<accession>A0A0J6GXV8</accession>
<dbReference type="EMBL" id="FNRS01000001">
    <property type="protein sequence ID" value="SEB59716.1"/>
    <property type="molecule type" value="Genomic_DNA"/>
</dbReference>
<dbReference type="OrthoDB" id="3650427at2"/>
<comment type="caution">
    <text evidence="1">The sequence shown here is derived from an EMBL/GenBank/DDBJ whole genome shotgun (WGS) entry which is preliminary data.</text>
</comment>
<proteinExistence type="predicted"/>
<evidence type="ECO:0000313" key="3">
    <source>
        <dbReference type="Proteomes" id="UP000036395"/>
    </source>
</evidence>
<evidence type="ECO:0000313" key="4">
    <source>
        <dbReference type="Proteomes" id="UP000183155"/>
    </source>
</evidence>